<reference evidence="2" key="1">
    <citation type="journal article" date="2019" name="bioRxiv">
        <title>The Genome of the Zebra Mussel, Dreissena polymorpha: A Resource for Invasive Species Research.</title>
        <authorList>
            <person name="McCartney M.A."/>
            <person name="Auch B."/>
            <person name="Kono T."/>
            <person name="Mallez S."/>
            <person name="Zhang Y."/>
            <person name="Obille A."/>
            <person name="Becker A."/>
            <person name="Abrahante J.E."/>
            <person name="Garbe J."/>
            <person name="Badalamenti J.P."/>
            <person name="Herman A."/>
            <person name="Mangelson H."/>
            <person name="Liachko I."/>
            <person name="Sullivan S."/>
            <person name="Sone E.D."/>
            <person name="Koren S."/>
            <person name="Silverstein K.A.T."/>
            <person name="Beckman K.B."/>
            <person name="Gohl D.M."/>
        </authorList>
    </citation>
    <scope>NUCLEOTIDE SEQUENCE</scope>
    <source>
        <strain evidence="2">Duluth1</strain>
        <tissue evidence="2">Whole animal</tissue>
    </source>
</reference>
<evidence type="ECO:0000256" key="1">
    <source>
        <dbReference type="SAM" id="MobiDB-lite"/>
    </source>
</evidence>
<protein>
    <submittedName>
        <fullName evidence="2">Uncharacterized protein</fullName>
    </submittedName>
</protein>
<reference evidence="2" key="2">
    <citation type="submission" date="2020-11" db="EMBL/GenBank/DDBJ databases">
        <authorList>
            <person name="McCartney M.A."/>
            <person name="Auch B."/>
            <person name="Kono T."/>
            <person name="Mallez S."/>
            <person name="Becker A."/>
            <person name="Gohl D.M."/>
            <person name="Silverstein K.A.T."/>
            <person name="Koren S."/>
            <person name="Bechman K.B."/>
            <person name="Herman A."/>
            <person name="Abrahante J.E."/>
            <person name="Garbe J."/>
        </authorList>
    </citation>
    <scope>NUCLEOTIDE SEQUENCE</scope>
    <source>
        <strain evidence="2">Duluth1</strain>
        <tissue evidence="2">Whole animal</tissue>
    </source>
</reference>
<gene>
    <name evidence="2" type="ORF">DPMN_093986</name>
</gene>
<dbReference type="EMBL" id="JAIWYP010000003">
    <property type="protein sequence ID" value="KAH3851504.1"/>
    <property type="molecule type" value="Genomic_DNA"/>
</dbReference>
<comment type="caution">
    <text evidence="2">The sequence shown here is derived from an EMBL/GenBank/DDBJ whole genome shotgun (WGS) entry which is preliminary data.</text>
</comment>
<sequence length="71" mass="7610">MPSPPPKISIPAGKKCESPMLLGEESGMSTPKQSKRPGQDATLLLPRSSPQQPAHISSDRPQPIVTGIYFN</sequence>
<dbReference type="Proteomes" id="UP000828390">
    <property type="component" value="Unassembled WGS sequence"/>
</dbReference>
<dbReference type="AlphaFoldDB" id="A0A9D4R1I5"/>
<name>A0A9D4R1I5_DREPO</name>
<accession>A0A9D4R1I5</accession>
<evidence type="ECO:0000313" key="3">
    <source>
        <dbReference type="Proteomes" id="UP000828390"/>
    </source>
</evidence>
<feature type="region of interest" description="Disordered" evidence="1">
    <location>
        <begin position="1"/>
        <end position="71"/>
    </location>
</feature>
<proteinExistence type="predicted"/>
<evidence type="ECO:0000313" key="2">
    <source>
        <dbReference type="EMBL" id="KAH3851504.1"/>
    </source>
</evidence>
<keyword evidence="3" id="KW-1185">Reference proteome</keyword>
<organism evidence="2 3">
    <name type="scientific">Dreissena polymorpha</name>
    <name type="common">Zebra mussel</name>
    <name type="synonym">Mytilus polymorpha</name>
    <dbReference type="NCBI Taxonomy" id="45954"/>
    <lineage>
        <taxon>Eukaryota</taxon>
        <taxon>Metazoa</taxon>
        <taxon>Spiralia</taxon>
        <taxon>Lophotrochozoa</taxon>
        <taxon>Mollusca</taxon>
        <taxon>Bivalvia</taxon>
        <taxon>Autobranchia</taxon>
        <taxon>Heteroconchia</taxon>
        <taxon>Euheterodonta</taxon>
        <taxon>Imparidentia</taxon>
        <taxon>Neoheterodontei</taxon>
        <taxon>Myida</taxon>
        <taxon>Dreissenoidea</taxon>
        <taxon>Dreissenidae</taxon>
        <taxon>Dreissena</taxon>
    </lineage>
</organism>